<keyword evidence="2" id="KW-0812">Transmembrane</keyword>
<dbReference type="AlphaFoldDB" id="A0A854QD75"/>
<evidence type="ECO:0000256" key="2">
    <source>
        <dbReference type="SAM" id="Phobius"/>
    </source>
</evidence>
<dbReference type="Proteomes" id="UP000199727">
    <property type="component" value="Unassembled WGS sequence"/>
</dbReference>
<evidence type="ECO:0000256" key="1">
    <source>
        <dbReference type="SAM" id="Coils"/>
    </source>
</evidence>
<gene>
    <name evidence="3" type="ORF">C361_04113</name>
</gene>
<dbReference type="EMBL" id="AMKT01000049">
    <property type="protein sequence ID" value="OXG20051.1"/>
    <property type="molecule type" value="Genomic_DNA"/>
</dbReference>
<evidence type="ECO:0000313" key="4">
    <source>
        <dbReference type="Proteomes" id="UP000199727"/>
    </source>
</evidence>
<keyword evidence="2" id="KW-1133">Transmembrane helix</keyword>
<feature type="transmembrane region" description="Helical" evidence="2">
    <location>
        <begin position="122"/>
        <end position="140"/>
    </location>
</feature>
<organism evidence="3 4">
    <name type="scientific">Cryptococcus neoformans Tu259-1</name>
    <dbReference type="NCBI Taxonomy" id="1230072"/>
    <lineage>
        <taxon>Eukaryota</taxon>
        <taxon>Fungi</taxon>
        <taxon>Dikarya</taxon>
        <taxon>Basidiomycota</taxon>
        <taxon>Agaricomycotina</taxon>
        <taxon>Tremellomycetes</taxon>
        <taxon>Tremellales</taxon>
        <taxon>Cryptococcaceae</taxon>
        <taxon>Cryptococcus</taxon>
        <taxon>Cryptococcus neoformans species complex</taxon>
    </lineage>
</organism>
<proteinExistence type="predicted"/>
<reference evidence="3 4" key="1">
    <citation type="submission" date="2017-06" db="EMBL/GenBank/DDBJ databases">
        <title>Global population genomics of the pathogenic fungus Cryptococcus neoformans var. grubii.</title>
        <authorList>
            <person name="Cuomo C."/>
            <person name="Litvintseva A."/>
            <person name="Chen Y."/>
            <person name="Young S."/>
            <person name="Zeng Q."/>
            <person name="Chapman S."/>
            <person name="Gujja S."/>
            <person name="Saif S."/>
            <person name="Birren B."/>
        </authorList>
    </citation>
    <scope>NUCLEOTIDE SEQUENCE [LARGE SCALE GENOMIC DNA]</scope>
    <source>
        <strain evidence="3 4">Tu259-1</strain>
    </source>
</reference>
<sequence length="424" mass="47345">MDRGTTCEPPFISLPVSPFRTSQIIAETYSTVLYVLPYHLFISYPTTTRKQWRYRRVIANVQITMSSLAEQLKKAEKDLAAARERGSLSASKYEEKVEKLKEELAKPQPHPALQFNEVAQCIFVMSAISLSILPFLLWNTRVSTDRLVLLVMAASPLPIQLMPFYLIFSTLTMFAVICYVARASVIYYGYQQALAKFPKQGDPSSTKANKAAKKPRQDLWANMKAHPSAFLTTRQAAPRIFPFPLGKTKPEAAVRDELWWEGGNAPHVSHFNQPKLPAPPNPNEDVLMKRVQASIAREAQEGLWKRRIRDIQVLSVIIMFSFVSKKVAAIALAVLICRTVSSEIDNMLSPPVDMEHVWKAIDKLTGAAKNESVPKPTLLTGGISYLYERDGDCVKKLADVPIEGVTPPVLMTAANSWYAGPGPE</sequence>
<keyword evidence="1" id="KW-0175">Coiled coil</keyword>
<protein>
    <submittedName>
        <fullName evidence="3">Uncharacterized protein</fullName>
    </submittedName>
</protein>
<comment type="caution">
    <text evidence="3">The sequence shown here is derived from an EMBL/GenBank/DDBJ whole genome shotgun (WGS) entry which is preliminary data.</text>
</comment>
<evidence type="ECO:0000313" key="3">
    <source>
        <dbReference type="EMBL" id="OXG20051.1"/>
    </source>
</evidence>
<name>A0A854QD75_CRYNE</name>
<feature type="coiled-coil region" evidence="1">
    <location>
        <begin position="58"/>
        <end position="103"/>
    </location>
</feature>
<accession>A0A854QD75</accession>
<keyword evidence="2" id="KW-0472">Membrane</keyword>
<dbReference type="OrthoDB" id="2588346at2759"/>
<feature type="transmembrane region" description="Helical" evidence="2">
    <location>
        <begin position="313"/>
        <end position="336"/>
    </location>
</feature>